<evidence type="ECO:0000313" key="1">
    <source>
        <dbReference type="EMBL" id="MDB8687491.1"/>
    </source>
</evidence>
<dbReference type="AlphaFoldDB" id="A0AAW6DCM9"/>
<accession>A0AAW6DCM9</accession>
<dbReference type="SUPFAM" id="SSF53756">
    <property type="entry name" value="UDP-Glycosyltransferase/glycogen phosphorylase"/>
    <property type="match status" value="1"/>
</dbReference>
<dbReference type="EMBL" id="JAQMLA010000039">
    <property type="protein sequence ID" value="MDB8687491.1"/>
    <property type="molecule type" value="Genomic_DNA"/>
</dbReference>
<dbReference type="CDD" id="cd03812">
    <property type="entry name" value="GT4_CapH-like"/>
    <property type="match status" value="1"/>
</dbReference>
<proteinExistence type="predicted"/>
<sequence length="366" mass="41508">MSVKRLLCLVSAMNAGGAETFLMKLYRKLDKTKYQMDFCVNDPKKGFYDDEIQAMGGKIYVIPCKSESIKHFTEGLSQIVKHNHYEYVLRITSNAMGFYDLKVAKKSGAEKCIARSSNSSDGNSLKSKLAHRVGRILYEGNVDIKIAPSDLAAKYTFGKKEYKMGHVKILHNAIDLDYFRFSEKSRTDNRHELHIPEDAFAVGHIGRFSEQKNHLFLLDIFACVAKKRPDAYLILVGDGERKEQIREKVQNLGLESRVIFTGVRSDIPALLSAFDVFLFPSFYEGMPNTVIEAQATGLPCVISDTITKEADITGLVQYMPLTVSPEQWAEKAMKSVSQERVNTKEFFLREKYDIASVVEEFVRLCF</sequence>
<gene>
    <name evidence="1" type="ORF">PNW85_12550</name>
</gene>
<dbReference type="PANTHER" id="PTHR45947">
    <property type="entry name" value="SULFOQUINOVOSYL TRANSFERASE SQD2"/>
    <property type="match status" value="1"/>
</dbReference>
<protein>
    <submittedName>
        <fullName evidence="1">Glycosyltransferase family 1 protein</fullName>
    </submittedName>
</protein>
<dbReference type="PANTHER" id="PTHR45947:SF3">
    <property type="entry name" value="SULFOQUINOVOSYL TRANSFERASE SQD2"/>
    <property type="match status" value="1"/>
</dbReference>
<dbReference type="Pfam" id="PF13692">
    <property type="entry name" value="Glyco_trans_1_4"/>
    <property type="match status" value="1"/>
</dbReference>
<reference evidence="1" key="1">
    <citation type="submission" date="2023-01" db="EMBL/GenBank/DDBJ databases">
        <title>Human gut microbiome strain richness.</title>
        <authorList>
            <person name="Chen-Liaw A."/>
        </authorList>
    </citation>
    <scope>NUCLEOTIDE SEQUENCE</scope>
    <source>
        <strain evidence="1">RTP21484st1_H11_RTP21484_190118</strain>
    </source>
</reference>
<comment type="caution">
    <text evidence="1">The sequence shown here is derived from an EMBL/GenBank/DDBJ whole genome shotgun (WGS) entry which is preliminary data.</text>
</comment>
<dbReference type="GO" id="GO:0016758">
    <property type="term" value="F:hexosyltransferase activity"/>
    <property type="evidence" value="ECO:0007669"/>
    <property type="project" value="TreeGrafter"/>
</dbReference>
<dbReference type="InterPro" id="IPR050194">
    <property type="entry name" value="Glycosyltransferase_grp1"/>
</dbReference>
<evidence type="ECO:0000313" key="2">
    <source>
        <dbReference type="Proteomes" id="UP001212160"/>
    </source>
</evidence>
<dbReference type="RefSeq" id="WP_272111451.1">
    <property type="nucleotide sequence ID" value="NZ_JAQMLA010000039.1"/>
</dbReference>
<dbReference type="Gene3D" id="3.40.50.2000">
    <property type="entry name" value="Glycogen Phosphorylase B"/>
    <property type="match status" value="2"/>
</dbReference>
<dbReference type="Proteomes" id="UP001212160">
    <property type="component" value="Unassembled WGS sequence"/>
</dbReference>
<name>A0AAW6DCM9_MEDGN</name>
<organism evidence="1 2">
    <name type="scientific">Mediterraneibacter gnavus</name>
    <name type="common">Ruminococcus gnavus</name>
    <dbReference type="NCBI Taxonomy" id="33038"/>
    <lineage>
        <taxon>Bacteria</taxon>
        <taxon>Bacillati</taxon>
        <taxon>Bacillota</taxon>
        <taxon>Clostridia</taxon>
        <taxon>Lachnospirales</taxon>
        <taxon>Lachnospiraceae</taxon>
        <taxon>Mediterraneibacter</taxon>
    </lineage>
</organism>